<dbReference type="InterPro" id="IPR018720">
    <property type="entry name" value="DUF2249"/>
</dbReference>
<evidence type="ECO:0000259" key="2">
    <source>
        <dbReference type="Pfam" id="PF10006"/>
    </source>
</evidence>
<accession>A0A1J5PZ01</accession>
<organism evidence="3">
    <name type="scientific">mine drainage metagenome</name>
    <dbReference type="NCBI Taxonomy" id="410659"/>
    <lineage>
        <taxon>unclassified sequences</taxon>
        <taxon>metagenomes</taxon>
        <taxon>ecological metagenomes</taxon>
    </lineage>
</organism>
<comment type="caution">
    <text evidence="3">The sequence shown here is derived from an EMBL/GenBank/DDBJ whole genome shotgun (WGS) entry which is preliminary data.</text>
</comment>
<evidence type="ECO:0000313" key="3">
    <source>
        <dbReference type="EMBL" id="OIQ76298.1"/>
    </source>
</evidence>
<feature type="domain" description="DUF2249" evidence="2">
    <location>
        <begin position="100"/>
        <end position="166"/>
    </location>
</feature>
<dbReference type="Pfam" id="PF10006">
    <property type="entry name" value="DUF2249"/>
    <property type="match status" value="1"/>
</dbReference>
<feature type="region of interest" description="Disordered" evidence="1">
    <location>
        <begin position="67"/>
        <end position="93"/>
    </location>
</feature>
<name>A0A1J5PZ01_9ZZZZ</name>
<gene>
    <name evidence="3" type="ORF">GALL_420240</name>
</gene>
<protein>
    <recommendedName>
        <fullName evidence="2">DUF2249 domain-containing protein</fullName>
    </recommendedName>
</protein>
<dbReference type="EMBL" id="MLJW01001908">
    <property type="protein sequence ID" value="OIQ76298.1"/>
    <property type="molecule type" value="Genomic_DNA"/>
</dbReference>
<proteinExistence type="predicted"/>
<feature type="compositionally biased region" description="Low complexity" evidence="1">
    <location>
        <begin position="69"/>
        <end position="93"/>
    </location>
</feature>
<dbReference type="AlphaFoldDB" id="A0A1J5PZ01"/>
<evidence type="ECO:0000256" key="1">
    <source>
        <dbReference type="SAM" id="MobiDB-lite"/>
    </source>
</evidence>
<sequence length="172" mass="18921">MPPEADALVDGLTRTVARACRQLAEAGHPHQAGQLAADAWVLLRSTHPAQAQRLDGAMHHAARLEKQHPTAPGALTRTAPLAPTTPTSPETAMPQDDRIIDVRAEIPRTRHALIFETFAELPAGTAFVLVNDHDPKPLYYQLAAENTDQFTWDYLEEGPEVWRVRIGTREAA</sequence>
<reference evidence="3" key="1">
    <citation type="submission" date="2016-10" db="EMBL/GenBank/DDBJ databases">
        <title>Sequence of Gallionella enrichment culture.</title>
        <authorList>
            <person name="Poehlein A."/>
            <person name="Muehling M."/>
            <person name="Daniel R."/>
        </authorList>
    </citation>
    <scope>NUCLEOTIDE SEQUENCE</scope>
</reference>